<keyword evidence="1" id="KW-0472">Membrane</keyword>
<evidence type="ECO:0000313" key="3">
    <source>
        <dbReference type="Proteomes" id="UP000008988"/>
    </source>
</evidence>
<sequence>MPPSSWWSAFFKASVNSVRSHADPWVTSSGMSALSVSNDLFSALILRMISLPVGFLLLDNFFSALIFAMTWSFFHWAKLAIVIGVSLDLSSFPLSVSINSSSVIFGCFSSDSLSSLFCSLVFSTKPSGRECLYIHLSPPLGQIQNQPYLPFSTASMKYLHTLSVVVFGLPCFDRITFLSFSSSQLSIVSFSFSLLVSWYKSFFSILLPTFKSCENLHLAPLLQFPSLNRAQTMDLGSTPARTLWSATGLNSALRSASSASLRFFSSSFFNLISSFLGSDCDCTCLMYFWTLVERFLFFIPNVLSTLSFFLPAAWACFPFFGGIFEI</sequence>
<feature type="transmembrane region" description="Helical" evidence="1">
    <location>
        <begin position="103"/>
        <end position="122"/>
    </location>
</feature>
<evidence type="ECO:0000256" key="1">
    <source>
        <dbReference type="SAM" id="Phobius"/>
    </source>
</evidence>
<proteinExistence type="predicted"/>
<reference evidence="2 3" key="1">
    <citation type="journal article" date="2008" name="FEMS Yeast Res.">
        <title>Comparative genome analysis of a Saccharomyces cerevisiae wine strain.</title>
        <authorList>
            <person name="Borneman A.R."/>
            <person name="Forgan A.H."/>
            <person name="Pretorius I.S."/>
            <person name="Chambers P.J."/>
        </authorList>
    </citation>
    <scope>NUCLEOTIDE SEQUENCE [LARGE SCALE GENOMIC DNA]</scope>
    <source>
        <strain evidence="2 3">AWRI1631</strain>
    </source>
</reference>
<protein>
    <submittedName>
        <fullName evidence="2">Uncharacterized protein</fullName>
    </submittedName>
</protein>
<comment type="caution">
    <text evidence="2">The sequence shown here is derived from an EMBL/GenBank/DDBJ whole genome shotgun (WGS) entry which is preliminary data.</text>
</comment>
<keyword evidence="1" id="KW-1133">Transmembrane helix</keyword>
<name>B5VRY6_YEAS6</name>
<feature type="transmembrane region" description="Helical" evidence="1">
    <location>
        <begin position="65"/>
        <end position="83"/>
    </location>
</feature>
<keyword evidence="1" id="KW-0812">Transmembrane</keyword>
<organism evidence="2 3">
    <name type="scientific">Saccharomyces cerevisiae (strain AWRI1631)</name>
    <name type="common">Baker's yeast</name>
    <dbReference type="NCBI Taxonomy" id="545124"/>
    <lineage>
        <taxon>Eukaryota</taxon>
        <taxon>Fungi</taxon>
        <taxon>Dikarya</taxon>
        <taxon>Ascomycota</taxon>
        <taxon>Saccharomycotina</taxon>
        <taxon>Saccharomycetes</taxon>
        <taxon>Saccharomycetales</taxon>
        <taxon>Saccharomycetaceae</taxon>
        <taxon>Saccharomyces</taxon>
    </lineage>
</organism>
<evidence type="ECO:0000313" key="2">
    <source>
        <dbReference type="EMBL" id="EDZ69307.1"/>
    </source>
</evidence>
<accession>B5VRY6</accession>
<dbReference type="Proteomes" id="UP000008988">
    <property type="component" value="Unassembled WGS sequence"/>
</dbReference>
<feature type="transmembrane region" description="Helical" evidence="1">
    <location>
        <begin position="40"/>
        <end position="58"/>
    </location>
</feature>
<gene>
    <name evidence="2" type="ORF">AWRI1631_152520</name>
</gene>
<dbReference type="EMBL" id="ABSV01002151">
    <property type="protein sequence ID" value="EDZ69307.1"/>
    <property type="molecule type" value="Genomic_DNA"/>
</dbReference>
<dbReference type="AlphaFoldDB" id="B5VRY6"/>
<feature type="transmembrane region" description="Helical" evidence="1">
    <location>
        <begin position="295"/>
        <end position="320"/>
    </location>
</feature>